<evidence type="ECO:0000313" key="3">
    <source>
        <dbReference type="EMBL" id="WDE00870.1"/>
    </source>
</evidence>
<proteinExistence type="predicted"/>
<keyword evidence="4" id="KW-1185">Reference proteome</keyword>
<dbReference type="InterPro" id="IPR050879">
    <property type="entry name" value="Acyltransferase_3"/>
</dbReference>
<dbReference type="EMBL" id="CP059735">
    <property type="protein sequence ID" value="WDE00870.1"/>
    <property type="molecule type" value="Genomic_DNA"/>
</dbReference>
<dbReference type="PANTHER" id="PTHR23028:SF134">
    <property type="entry name" value="PUTATIVE (AFU_ORTHOLOGUE AFUA_4G08520)-RELATED"/>
    <property type="match status" value="1"/>
</dbReference>
<name>A0AAF0C5H4_9GAMM</name>
<sequence length="400" mass="43734">MTGQNDKLLAVEGLRGVACFMVVLSHLSLIFYPYLHNFNAADSTGYDIQNLIHHSPLTFFFSGSAAVYIFFVLSGYILTKVALRSQPSLSRISSMAIKRYPRLMLPALVSCLLAVAIFQFVGMPGSDMIHSINNYGDFDYSLTGAFYNGAIDTFFLSGQSLYNPVLWTMKVELLGSFIIYFLCMNKASFNIPFLCVISLVVLLALTGLKLVGTGLTAGLIAFYGGYYFCRYGRVISLKIAIPLLLTGLYLAGAHNGSSSYALIESIVGQKTYILGNFLSGFFLVYAVIFNDRVNGLFSGKLPVFMGKVSFSVYLIHLPLLSTLGFYLFELSFGYSGSYHLSALSASLLTVAAVYVAAVYFYKYVDLTGMKISNLFAKSVLGIFKPGVNAAQPKETVANNS</sequence>
<evidence type="ECO:0000259" key="2">
    <source>
        <dbReference type="Pfam" id="PF01757"/>
    </source>
</evidence>
<keyword evidence="3" id="KW-0808">Transferase</keyword>
<keyword evidence="1" id="KW-0812">Transmembrane</keyword>
<protein>
    <submittedName>
        <fullName evidence="3">Acyltransferase</fullName>
    </submittedName>
</protein>
<dbReference type="GO" id="GO:0016747">
    <property type="term" value="F:acyltransferase activity, transferring groups other than amino-acyl groups"/>
    <property type="evidence" value="ECO:0007669"/>
    <property type="project" value="InterPro"/>
</dbReference>
<feature type="domain" description="Acyltransferase 3" evidence="2">
    <location>
        <begin position="10"/>
        <end position="357"/>
    </location>
</feature>
<dbReference type="Pfam" id="PF01757">
    <property type="entry name" value="Acyl_transf_3"/>
    <property type="match status" value="1"/>
</dbReference>
<feature type="transmembrane region" description="Helical" evidence="1">
    <location>
        <begin position="189"/>
        <end position="205"/>
    </location>
</feature>
<feature type="transmembrane region" description="Helical" evidence="1">
    <location>
        <begin position="211"/>
        <end position="228"/>
    </location>
</feature>
<feature type="transmembrane region" description="Helical" evidence="1">
    <location>
        <begin position="100"/>
        <end position="121"/>
    </location>
</feature>
<evidence type="ECO:0000313" key="4">
    <source>
        <dbReference type="Proteomes" id="UP000032568"/>
    </source>
</evidence>
<feature type="transmembrane region" description="Helical" evidence="1">
    <location>
        <begin position="165"/>
        <end position="182"/>
    </location>
</feature>
<feature type="transmembrane region" description="Helical" evidence="1">
    <location>
        <begin position="310"/>
        <end position="328"/>
    </location>
</feature>
<reference evidence="3 4" key="1">
    <citation type="journal article" date="2015" name="Genome Announc.">
        <title>Draft Genome Sequences of Marine Isolates of Thalassomonas viridans and Thalassomonas actiniarum.</title>
        <authorList>
            <person name="Olonade I."/>
            <person name="van Zyl L.J."/>
            <person name="Trindade M."/>
        </authorList>
    </citation>
    <scope>NUCLEOTIDE SEQUENCE [LARGE SCALE GENOMIC DNA]</scope>
    <source>
        <strain evidence="3 4">A5K-106</strain>
    </source>
</reference>
<dbReference type="RefSeq" id="WP_044832481.1">
    <property type="nucleotide sequence ID" value="NZ_CP059735.1"/>
</dbReference>
<feature type="transmembrane region" description="Helical" evidence="1">
    <location>
        <begin position="55"/>
        <end position="79"/>
    </location>
</feature>
<feature type="transmembrane region" description="Helical" evidence="1">
    <location>
        <begin position="235"/>
        <end position="252"/>
    </location>
</feature>
<accession>A0AAF0C5H4</accession>
<keyword evidence="3" id="KW-0012">Acyltransferase</keyword>
<evidence type="ECO:0000256" key="1">
    <source>
        <dbReference type="SAM" id="Phobius"/>
    </source>
</evidence>
<dbReference type="InterPro" id="IPR002656">
    <property type="entry name" value="Acyl_transf_3_dom"/>
</dbReference>
<dbReference type="PANTHER" id="PTHR23028">
    <property type="entry name" value="ACETYLTRANSFERASE"/>
    <property type="match status" value="1"/>
</dbReference>
<gene>
    <name evidence="3" type="ORF">SG35_009670</name>
</gene>
<feature type="transmembrane region" description="Helical" evidence="1">
    <location>
        <begin position="272"/>
        <end position="289"/>
    </location>
</feature>
<feature type="transmembrane region" description="Helical" evidence="1">
    <location>
        <begin position="340"/>
        <end position="361"/>
    </location>
</feature>
<reference evidence="3 4" key="2">
    <citation type="journal article" date="2022" name="Mar. Drugs">
        <title>Bioassay-Guided Fractionation Leads to the Detection of Cholic Acid Generated by the Rare Thalassomonas sp.</title>
        <authorList>
            <person name="Pheiffer F."/>
            <person name="Schneider Y.K."/>
            <person name="Hansen E.H."/>
            <person name="Andersen J.H."/>
            <person name="Isaksson J."/>
            <person name="Busche T."/>
            <person name="R C."/>
            <person name="Kalinowski J."/>
            <person name="Zyl L.V."/>
            <person name="Trindade M."/>
        </authorList>
    </citation>
    <scope>NUCLEOTIDE SEQUENCE [LARGE SCALE GENOMIC DNA]</scope>
    <source>
        <strain evidence="3 4">A5K-106</strain>
    </source>
</reference>
<dbReference type="AlphaFoldDB" id="A0AAF0C5H4"/>
<organism evidence="3 4">
    <name type="scientific">Thalassomonas actiniarum</name>
    <dbReference type="NCBI Taxonomy" id="485447"/>
    <lineage>
        <taxon>Bacteria</taxon>
        <taxon>Pseudomonadati</taxon>
        <taxon>Pseudomonadota</taxon>
        <taxon>Gammaproteobacteria</taxon>
        <taxon>Alteromonadales</taxon>
        <taxon>Colwelliaceae</taxon>
        <taxon>Thalassomonas</taxon>
    </lineage>
</organism>
<keyword evidence="1" id="KW-0472">Membrane</keyword>
<feature type="transmembrane region" description="Helical" evidence="1">
    <location>
        <begin position="12"/>
        <end position="35"/>
    </location>
</feature>
<keyword evidence="1" id="KW-1133">Transmembrane helix</keyword>
<dbReference type="Proteomes" id="UP000032568">
    <property type="component" value="Chromosome"/>
</dbReference>
<dbReference type="KEGG" id="tact:SG35_009670"/>